<dbReference type="CDD" id="cd01129">
    <property type="entry name" value="PulE-GspE-like"/>
    <property type="match status" value="1"/>
</dbReference>
<keyword evidence="3" id="KW-0067">ATP-binding</keyword>
<dbReference type="STRING" id="1618578.UV74_C0013G0156"/>
<dbReference type="Pfam" id="PF00437">
    <property type="entry name" value="T2SSE"/>
    <property type="match status" value="1"/>
</dbReference>
<dbReference type="InterPro" id="IPR003593">
    <property type="entry name" value="AAA+_ATPase"/>
</dbReference>
<feature type="domain" description="AAA+ ATPase" evidence="4">
    <location>
        <begin position="326"/>
        <end position="477"/>
    </location>
</feature>
<name>A0A0G1DH50_9BACT</name>
<dbReference type="Gene3D" id="3.30.300.160">
    <property type="entry name" value="Type II secretion system, protein E, N-terminal domain"/>
    <property type="match status" value="1"/>
</dbReference>
<dbReference type="PATRIC" id="fig|1618578.3.peg.502"/>
<accession>A0A0G1DH50</accession>
<dbReference type="Gene3D" id="3.40.50.300">
    <property type="entry name" value="P-loop containing nucleotide triphosphate hydrolases"/>
    <property type="match status" value="1"/>
</dbReference>
<evidence type="ECO:0000256" key="2">
    <source>
        <dbReference type="ARBA" id="ARBA00022741"/>
    </source>
</evidence>
<evidence type="ECO:0000313" key="5">
    <source>
        <dbReference type="EMBL" id="KKS97034.1"/>
    </source>
</evidence>
<dbReference type="PANTHER" id="PTHR30258:SF1">
    <property type="entry name" value="PROTEIN TRANSPORT PROTEIN HOFB HOMOLOG"/>
    <property type="match status" value="1"/>
</dbReference>
<comment type="caution">
    <text evidence="5">The sequence shown here is derived from an EMBL/GenBank/DDBJ whole genome shotgun (WGS) entry which is preliminary data.</text>
</comment>
<dbReference type="GO" id="GO:0005524">
    <property type="term" value="F:ATP binding"/>
    <property type="evidence" value="ECO:0007669"/>
    <property type="project" value="UniProtKB-KW"/>
</dbReference>
<dbReference type="InterPro" id="IPR037257">
    <property type="entry name" value="T2SS_E_N_sf"/>
</dbReference>
<dbReference type="SUPFAM" id="SSF52540">
    <property type="entry name" value="P-loop containing nucleoside triphosphate hydrolases"/>
    <property type="match status" value="1"/>
</dbReference>
<evidence type="ECO:0000259" key="4">
    <source>
        <dbReference type="SMART" id="SM00382"/>
    </source>
</evidence>
<evidence type="ECO:0000256" key="1">
    <source>
        <dbReference type="ARBA" id="ARBA00006611"/>
    </source>
</evidence>
<gene>
    <name evidence="5" type="ORF">UV74_C0013G0156</name>
</gene>
<dbReference type="AlphaFoldDB" id="A0A0G1DH50"/>
<evidence type="ECO:0000313" key="6">
    <source>
        <dbReference type="Proteomes" id="UP000034090"/>
    </source>
</evidence>
<dbReference type="GO" id="GO:0005886">
    <property type="term" value="C:plasma membrane"/>
    <property type="evidence" value="ECO:0007669"/>
    <property type="project" value="TreeGrafter"/>
</dbReference>
<dbReference type="GO" id="GO:0016887">
    <property type="term" value="F:ATP hydrolysis activity"/>
    <property type="evidence" value="ECO:0007669"/>
    <property type="project" value="TreeGrafter"/>
</dbReference>
<reference evidence="5 6" key="1">
    <citation type="journal article" date="2015" name="Nature">
        <title>rRNA introns, odd ribosomes, and small enigmatic genomes across a large radiation of phyla.</title>
        <authorList>
            <person name="Brown C.T."/>
            <person name="Hug L.A."/>
            <person name="Thomas B.C."/>
            <person name="Sharon I."/>
            <person name="Castelle C.J."/>
            <person name="Singh A."/>
            <person name="Wilkins M.J."/>
            <person name="Williams K.H."/>
            <person name="Banfield J.F."/>
        </authorList>
    </citation>
    <scope>NUCLEOTIDE SEQUENCE [LARGE SCALE GENOMIC DNA]</scope>
</reference>
<organism evidence="5 6">
    <name type="scientific">Candidatus Woesebacteria bacterium GW2011_GWB1_43_14</name>
    <dbReference type="NCBI Taxonomy" id="1618578"/>
    <lineage>
        <taxon>Bacteria</taxon>
        <taxon>Candidatus Woeseibacteriota</taxon>
    </lineage>
</organism>
<dbReference type="Pfam" id="PF05157">
    <property type="entry name" value="MshEN"/>
    <property type="match status" value="1"/>
</dbReference>
<dbReference type="Proteomes" id="UP000034090">
    <property type="component" value="Unassembled WGS sequence"/>
</dbReference>
<comment type="similarity">
    <text evidence="1">Belongs to the GSP E family.</text>
</comment>
<dbReference type="InterPro" id="IPR027417">
    <property type="entry name" value="P-loop_NTPase"/>
</dbReference>
<dbReference type="Gene3D" id="3.30.450.90">
    <property type="match status" value="1"/>
</dbReference>
<dbReference type="InterPro" id="IPR007831">
    <property type="entry name" value="T2SS_GspE_N"/>
</dbReference>
<dbReference type="SUPFAM" id="SSF160246">
    <property type="entry name" value="EspE N-terminal domain-like"/>
    <property type="match status" value="1"/>
</dbReference>
<dbReference type="PANTHER" id="PTHR30258">
    <property type="entry name" value="TYPE II SECRETION SYSTEM PROTEIN GSPE-RELATED"/>
    <property type="match status" value="1"/>
</dbReference>
<protein>
    <submittedName>
        <fullName evidence="5">General secretory pathway protein E</fullName>
    </submittedName>
</protein>
<dbReference type="EMBL" id="LCFQ01000013">
    <property type="protein sequence ID" value="KKS97034.1"/>
    <property type="molecule type" value="Genomic_DNA"/>
</dbReference>
<dbReference type="InterPro" id="IPR001482">
    <property type="entry name" value="T2SS/T4SS_dom"/>
</dbReference>
<sequence length="578" mass="63895">MAAQTAGGFDVNGTKTLVDYLVEIKALDQARAEQIKNAEIQTGKSQEDIIIGQNLVSEDDLVRARAAFYNVSYVDLGATPANPVALSVVPQSVAEKFRVYPFFADQTKKELELAMANPLDLAAIEFIEQRTGYHIKPRAASPALIDEHIAKNYSSTLSQEVTEALKEVAPERAQVGTLEVGTERTGLIRQEKISEIVTHILDYAMKARASDVHIEPLERGTRVRYRIDGILQEKLTIPRELHDSLVSRIKILSNMKIDEKRIPQDGRFNFKKEGQEVDLRVSTLPTSWGEKVVMRLLKKSGGVPDLPDLGLRGRALKHLEDAILRPHGIITICGPTGSGKTTTLYSLIQRLNTPKVNIMTLEDPIEYRIQGVNQVQVNPAAGLTFASGLRSFLRQDPNIILVGEIRDEETASLAVQASLTGHLVLSTLHTNNASGALPRLMDMKAEPFLLASSMTAIVGQRVLRRIDDKTKEPYDPDSKVLEDMKRVLGNLWPQGETKLYRGKPTPENNNSGYLGRVAIFEVLPITEKVGRLILERASAGEIEKTAVEEGMVSMKQDGYLKALEGVTSLEEVLRVAQE</sequence>
<proteinExistence type="inferred from homology"/>
<dbReference type="SMART" id="SM00382">
    <property type="entry name" value="AAA"/>
    <property type="match status" value="1"/>
</dbReference>
<keyword evidence="2" id="KW-0547">Nucleotide-binding</keyword>
<evidence type="ECO:0000256" key="3">
    <source>
        <dbReference type="ARBA" id="ARBA00022840"/>
    </source>
</evidence>